<organism evidence="2 3">
    <name type="scientific">Heracleum sosnowskyi</name>
    <dbReference type="NCBI Taxonomy" id="360622"/>
    <lineage>
        <taxon>Eukaryota</taxon>
        <taxon>Viridiplantae</taxon>
        <taxon>Streptophyta</taxon>
        <taxon>Embryophyta</taxon>
        <taxon>Tracheophyta</taxon>
        <taxon>Spermatophyta</taxon>
        <taxon>Magnoliopsida</taxon>
        <taxon>eudicotyledons</taxon>
        <taxon>Gunneridae</taxon>
        <taxon>Pentapetalae</taxon>
        <taxon>asterids</taxon>
        <taxon>campanulids</taxon>
        <taxon>Apiales</taxon>
        <taxon>Apiaceae</taxon>
        <taxon>Apioideae</taxon>
        <taxon>apioid superclade</taxon>
        <taxon>Tordylieae</taxon>
        <taxon>Tordyliinae</taxon>
        <taxon>Heracleum</taxon>
    </lineage>
</organism>
<dbReference type="EMBL" id="JAUIZM010000003">
    <property type="protein sequence ID" value="KAK1394697.1"/>
    <property type="molecule type" value="Genomic_DNA"/>
</dbReference>
<gene>
    <name evidence="2" type="ORF">POM88_013753</name>
</gene>
<accession>A0AAD8N3K2</accession>
<feature type="region of interest" description="Disordered" evidence="1">
    <location>
        <begin position="1"/>
        <end position="31"/>
    </location>
</feature>
<evidence type="ECO:0000313" key="2">
    <source>
        <dbReference type="EMBL" id="KAK1394697.1"/>
    </source>
</evidence>
<dbReference type="PANTHER" id="PTHR37210">
    <property type="entry name" value="EXPRESSED PROTEIN"/>
    <property type="match status" value="1"/>
</dbReference>
<dbReference type="PANTHER" id="PTHR37210:SF2">
    <property type="entry name" value="PROTEIN CHLOROPLAST VESICULATION"/>
    <property type="match status" value="1"/>
</dbReference>
<feature type="compositionally biased region" description="Low complexity" evidence="1">
    <location>
        <begin position="1"/>
        <end position="27"/>
    </location>
</feature>
<evidence type="ECO:0000313" key="3">
    <source>
        <dbReference type="Proteomes" id="UP001237642"/>
    </source>
</evidence>
<comment type="caution">
    <text evidence="2">The sequence shown here is derived from an EMBL/GenBank/DDBJ whole genome shotgun (WGS) entry which is preliminary data.</text>
</comment>
<reference evidence="2" key="2">
    <citation type="submission" date="2023-05" db="EMBL/GenBank/DDBJ databases">
        <authorList>
            <person name="Schelkunov M.I."/>
        </authorList>
    </citation>
    <scope>NUCLEOTIDE SEQUENCE</scope>
    <source>
        <strain evidence="2">Hsosn_3</strain>
        <tissue evidence="2">Leaf</tissue>
    </source>
</reference>
<sequence length="149" mass="16636">MASVSSSCCMSMKPPPSSSSSSSSPSCFRQSTQVSWPRKEGSWRRHLVVGMACMIITLQNGELNLAPINEHSNVANAEYVVVESKKGSLQWSNQRQCQPWRINSLETIVPENLPRPSAHRRWEKVNHSKESAASAVKMLTNIDNKCFTM</sequence>
<protein>
    <submittedName>
        <fullName evidence="2">Histone deacetylase protein</fullName>
    </submittedName>
</protein>
<dbReference type="Proteomes" id="UP001237642">
    <property type="component" value="Unassembled WGS sequence"/>
</dbReference>
<name>A0AAD8N3K2_9APIA</name>
<dbReference type="AlphaFoldDB" id="A0AAD8N3K2"/>
<dbReference type="InterPro" id="IPR053350">
    <property type="entry name" value="CV_Inducer"/>
</dbReference>
<evidence type="ECO:0000256" key="1">
    <source>
        <dbReference type="SAM" id="MobiDB-lite"/>
    </source>
</evidence>
<proteinExistence type="predicted"/>
<keyword evidence="3" id="KW-1185">Reference proteome</keyword>
<reference evidence="2" key="1">
    <citation type="submission" date="2023-02" db="EMBL/GenBank/DDBJ databases">
        <title>Genome of toxic invasive species Heracleum sosnowskyi carries increased number of genes despite the absence of recent whole-genome duplications.</title>
        <authorList>
            <person name="Schelkunov M."/>
            <person name="Shtratnikova V."/>
            <person name="Makarenko M."/>
            <person name="Klepikova A."/>
            <person name="Omelchenko D."/>
            <person name="Novikova G."/>
            <person name="Obukhova E."/>
            <person name="Bogdanov V."/>
            <person name="Penin A."/>
            <person name="Logacheva M."/>
        </authorList>
    </citation>
    <scope>NUCLEOTIDE SEQUENCE</scope>
    <source>
        <strain evidence="2">Hsosn_3</strain>
        <tissue evidence="2">Leaf</tissue>
    </source>
</reference>